<protein>
    <submittedName>
        <fullName evidence="1">Uncharacterized protein</fullName>
    </submittedName>
</protein>
<dbReference type="InterPro" id="IPR036388">
    <property type="entry name" value="WH-like_DNA-bd_sf"/>
</dbReference>
<dbReference type="Proteomes" id="UP000584931">
    <property type="component" value="Unassembled WGS sequence"/>
</dbReference>
<organism evidence="1 2">
    <name type="scientific">Nocardiopsis sinuspersici</name>
    <dbReference type="NCBI Taxonomy" id="501010"/>
    <lineage>
        <taxon>Bacteria</taxon>
        <taxon>Bacillati</taxon>
        <taxon>Actinomycetota</taxon>
        <taxon>Actinomycetes</taxon>
        <taxon>Streptosporangiales</taxon>
        <taxon>Nocardiopsidaceae</taxon>
        <taxon>Nocardiopsis</taxon>
    </lineage>
</organism>
<gene>
    <name evidence="1" type="ORF">HNR06_001016</name>
</gene>
<reference evidence="1 2" key="1">
    <citation type="submission" date="2020-07" db="EMBL/GenBank/DDBJ databases">
        <title>Sequencing the genomes of 1000 actinobacteria strains.</title>
        <authorList>
            <person name="Klenk H.-P."/>
        </authorList>
    </citation>
    <scope>NUCLEOTIDE SEQUENCE [LARGE SCALE GENOMIC DNA]</scope>
    <source>
        <strain evidence="1 2">DSM 45278</strain>
    </source>
</reference>
<dbReference type="EMBL" id="JACCHL010000001">
    <property type="protein sequence ID" value="NYH51427.1"/>
    <property type="molecule type" value="Genomic_DNA"/>
</dbReference>
<dbReference type="Gene3D" id="1.10.10.10">
    <property type="entry name" value="Winged helix-like DNA-binding domain superfamily/Winged helix DNA-binding domain"/>
    <property type="match status" value="1"/>
</dbReference>
<proteinExistence type="predicted"/>
<sequence>MTIAQRVLAFLSKSGRGWDDDELARQLNVSPRQSINQACRKLANEGRLHRYPGPGGKIVNAIGGTQPTGSAMPPGASTEQQQAERIILDEAGALLGTRLEPRKLLTPTGVRVEVDGADQDLTVLVEAWAHQGPVKAAQRHKVLSDALKLVWISSTLYPRPRMVLCLSDQEAARPFLGERSWAAAALRDLGVEVLVIDLSDHVRARLRQAQHRQRR</sequence>
<dbReference type="RefSeq" id="WP_179809330.1">
    <property type="nucleotide sequence ID" value="NZ_JACCHL010000001.1"/>
</dbReference>
<evidence type="ECO:0000313" key="1">
    <source>
        <dbReference type="EMBL" id="NYH51427.1"/>
    </source>
</evidence>
<accession>A0A7Y9X8Z3</accession>
<evidence type="ECO:0000313" key="2">
    <source>
        <dbReference type="Proteomes" id="UP000584931"/>
    </source>
</evidence>
<name>A0A7Y9X8Z3_9ACTN</name>
<comment type="caution">
    <text evidence="1">The sequence shown here is derived from an EMBL/GenBank/DDBJ whole genome shotgun (WGS) entry which is preliminary data.</text>
</comment>
<dbReference type="AlphaFoldDB" id="A0A7Y9X8Z3"/>